<reference evidence="1" key="1">
    <citation type="submission" date="2014-09" db="EMBL/GenBank/DDBJ databases">
        <authorList>
            <person name="Magalhaes I.L.F."/>
            <person name="Oliveira U."/>
            <person name="Santos F.R."/>
            <person name="Vidigal T.H.D.A."/>
            <person name="Brescovit A.D."/>
            <person name="Santos A.J."/>
        </authorList>
    </citation>
    <scope>NUCLEOTIDE SEQUENCE</scope>
    <source>
        <tissue evidence="1">Shoot tissue taken approximately 20 cm above the soil surface</tissue>
    </source>
</reference>
<dbReference type="EMBL" id="GBRH01266636">
    <property type="protein sequence ID" value="JAD31259.1"/>
    <property type="molecule type" value="Transcribed_RNA"/>
</dbReference>
<name>A0A0A8YVU4_ARUDO</name>
<dbReference type="AlphaFoldDB" id="A0A0A8YVU4"/>
<reference evidence="1" key="2">
    <citation type="journal article" date="2015" name="Data Brief">
        <title>Shoot transcriptome of the giant reed, Arundo donax.</title>
        <authorList>
            <person name="Barrero R.A."/>
            <person name="Guerrero F.D."/>
            <person name="Moolhuijzen P."/>
            <person name="Goolsby J.A."/>
            <person name="Tidwell J."/>
            <person name="Bellgard S.E."/>
            <person name="Bellgard M.I."/>
        </authorList>
    </citation>
    <scope>NUCLEOTIDE SEQUENCE</scope>
    <source>
        <tissue evidence="1">Shoot tissue taken approximately 20 cm above the soil surface</tissue>
    </source>
</reference>
<organism evidence="1">
    <name type="scientific">Arundo donax</name>
    <name type="common">Giant reed</name>
    <name type="synonym">Donax arundinaceus</name>
    <dbReference type="NCBI Taxonomy" id="35708"/>
    <lineage>
        <taxon>Eukaryota</taxon>
        <taxon>Viridiplantae</taxon>
        <taxon>Streptophyta</taxon>
        <taxon>Embryophyta</taxon>
        <taxon>Tracheophyta</taxon>
        <taxon>Spermatophyta</taxon>
        <taxon>Magnoliopsida</taxon>
        <taxon>Liliopsida</taxon>
        <taxon>Poales</taxon>
        <taxon>Poaceae</taxon>
        <taxon>PACMAD clade</taxon>
        <taxon>Arundinoideae</taxon>
        <taxon>Arundineae</taxon>
        <taxon>Arundo</taxon>
    </lineage>
</organism>
<accession>A0A0A8YVU4</accession>
<protein>
    <submittedName>
        <fullName evidence="1">Uncharacterized protein</fullName>
    </submittedName>
</protein>
<proteinExistence type="predicted"/>
<sequence>MSAANLSQSLFNSLTSFSFSLITEENLSFSFNTSSSLSFNCFLSNSSSSRLCLANNSFLLLASNCCWSDNSSSCKHIITSAVSTSTCLRTSSISCSAEL</sequence>
<evidence type="ECO:0000313" key="1">
    <source>
        <dbReference type="EMBL" id="JAD31259.1"/>
    </source>
</evidence>